<dbReference type="VEuPathDB" id="ToxoDB:ENH_00024720"/>
<reference evidence="1" key="1">
    <citation type="submission" date="2013-10" db="EMBL/GenBank/DDBJ databases">
        <title>Genomic analysis of the causative agents of coccidiosis in chickens.</title>
        <authorList>
            <person name="Reid A.J."/>
            <person name="Blake D."/>
            <person name="Billington K."/>
            <person name="Browne H."/>
            <person name="Dunn M."/>
            <person name="Hung S."/>
            <person name="Kawahara F."/>
            <person name="Miranda-Saavedra D."/>
            <person name="Mourier T."/>
            <person name="Nagra H."/>
            <person name="Otto T.D."/>
            <person name="Rawlings N."/>
            <person name="Sanchez A."/>
            <person name="Sanders M."/>
            <person name="Subramaniam C."/>
            <person name="Tay Y."/>
            <person name="Dear P."/>
            <person name="Doerig C."/>
            <person name="Gruber A."/>
            <person name="Parkinson J."/>
            <person name="Shirley M."/>
            <person name="Wan K.L."/>
            <person name="Berriman M."/>
            <person name="Tomley F."/>
            <person name="Pain A."/>
        </authorList>
    </citation>
    <scope>NUCLEOTIDE SEQUENCE [LARGE SCALE GENOMIC DNA]</scope>
    <source>
        <strain evidence="1">Houghton</strain>
    </source>
</reference>
<evidence type="ECO:0000313" key="1">
    <source>
        <dbReference type="EMBL" id="CDJ66751.1"/>
    </source>
</evidence>
<accession>U6MRW8</accession>
<gene>
    <name evidence="1" type="ORF">ENH_00024720</name>
</gene>
<reference evidence="1" key="2">
    <citation type="submission" date="2013-10" db="EMBL/GenBank/DDBJ databases">
        <authorList>
            <person name="Aslett M."/>
        </authorList>
    </citation>
    <scope>NUCLEOTIDE SEQUENCE [LARGE SCALE GENOMIC DNA]</scope>
    <source>
        <strain evidence="1">Houghton</strain>
    </source>
</reference>
<evidence type="ECO:0000313" key="2">
    <source>
        <dbReference type="Proteomes" id="UP000030754"/>
    </source>
</evidence>
<protein>
    <submittedName>
        <fullName evidence="1">Uncharacterized protein</fullName>
    </submittedName>
</protein>
<keyword evidence="2" id="KW-1185">Reference proteome</keyword>
<dbReference type="Proteomes" id="UP000030754">
    <property type="component" value="Unassembled WGS sequence"/>
</dbReference>
<dbReference type="AlphaFoldDB" id="U6MRW8"/>
<sequence>MAFGGGPPPFPEALASCLAYHGGPLELNAALAMQCVDACASSSSSSSYLLQQAAAKLRQATDPEGMYRALEVRSKPCGFPEGLGGFGEGLGFKRGFGGLREGLGVCARVWGIKRVWGGLGRFGGD</sequence>
<dbReference type="EMBL" id="HG723771">
    <property type="protein sequence ID" value="CDJ66751.1"/>
    <property type="molecule type" value="Genomic_DNA"/>
</dbReference>
<organism evidence="1 2">
    <name type="scientific">Eimeria necatrix</name>
    <dbReference type="NCBI Taxonomy" id="51315"/>
    <lineage>
        <taxon>Eukaryota</taxon>
        <taxon>Sar</taxon>
        <taxon>Alveolata</taxon>
        <taxon>Apicomplexa</taxon>
        <taxon>Conoidasida</taxon>
        <taxon>Coccidia</taxon>
        <taxon>Eucoccidiorida</taxon>
        <taxon>Eimeriorina</taxon>
        <taxon>Eimeriidae</taxon>
        <taxon>Eimeria</taxon>
    </lineage>
</organism>
<name>U6MRW8_9EIME</name>
<dbReference type="RefSeq" id="XP_013435218.1">
    <property type="nucleotide sequence ID" value="XM_013579764.1"/>
</dbReference>
<proteinExistence type="predicted"/>
<dbReference type="GeneID" id="25472642"/>